<evidence type="ECO:0000256" key="1">
    <source>
        <dbReference type="SAM" id="Phobius"/>
    </source>
</evidence>
<feature type="transmembrane region" description="Helical" evidence="1">
    <location>
        <begin position="26"/>
        <end position="48"/>
    </location>
</feature>
<protein>
    <recommendedName>
        <fullName evidence="4">N-terminal cleavage protein</fullName>
    </recommendedName>
</protein>
<name>A0A2N7WCX2_9BURK</name>
<sequence length="150" mass="15593">MQRAGARMSGSCLSERRDDGSSLLEVLIALSLLASAILGAAAAQLAALRSADTQTHREQAAWIAQSIAESLSFPERPASWVAHVQARAARVLPGIHVSISDEARDAGALVVEWGHRPGSFGRGRSPGLASCPPADDSGLSPCIALPFASR</sequence>
<keyword evidence="1" id="KW-0472">Membrane</keyword>
<keyword evidence="1" id="KW-1133">Transmembrane helix</keyword>
<organism evidence="2 3">
    <name type="scientific">Trinickia soli</name>
    <dbReference type="NCBI Taxonomy" id="380675"/>
    <lineage>
        <taxon>Bacteria</taxon>
        <taxon>Pseudomonadati</taxon>
        <taxon>Pseudomonadota</taxon>
        <taxon>Betaproteobacteria</taxon>
        <taxon>Burkholderiales</taxon>
        <taxon>Burkholderiaceae</taxon>
        <taxon>Trinickia</taxon>
    </lineage>
</organism>
<gene>
    <name evidence="2" type="ORF">C0Z19_05800</name>
</gene>
<proteinExistence type="predicted"/>
<keyword evidence="1" id="KW-0812">Transmembrane</keyword>
<evidence type="ECO:0000313" key="2">
    <source>
        <dbReference type="EMBL" id="PMS27243.1"/>
    </source>
</evidence>
<comment type="caution">
    <text evidence="2">The sequence shown here is derived from an EMBL/GenBank/DDBJ whole genome shotgun (WGS) entry which is preliminary data.</text>
</comment>
<dbReference type="AlphaFoldDB" id="A0A2N7WCX2"/>
<dbReference type="Proteomes" id="UP000235347">
    <property type="component" value="Unassembled WGS sequence"/>
</dbReference>
<evidence type="ECO:0008006" key="4">
    <source>
        <dbReference type="Google" id="ProtNLM"/>
    </source>
</evidence>
<dbReference type="EMBL" id="PNYB01000003">
    <property type="protein sequence ID" value="PMS27243.1"/>
    <property type="molecule type" value="Genomic_DNA"/>
</dbReference>
<evidence type="ECO:0000313" key="3">
    <source>
        <dbReference type="Proteomes" id="UP000235347"/>
    </source>
</evidence>
<reference evidence="2 3" key="1">
    <citation type="submission" date="2018-01" db="EMBL/GenBank/DDBJ databases">
        <title>Whole genome analyses suggest that Burkholderia sensu lato contains two further novel genera in the rhizoxinica-symbiotica group Mycetohabitans gen. nov., and Trinickia gen. nov.: implications for the evolution of diazotrophy and nodulation in the Burkholderiaceae.</title>
        <authorList>
            <person name="Estrada-de los Santos P."/>
            <person name="Palmer M."/>
            <person name="Chavez-Ramirez B."/>
            <person name="Beukes C."/>
            <person name="Steenkamp E.T."/>
            <person name="Hirsch A.M."/>
            <person name="Manyaka P."/>
            <person name="Maluk M."/>
            <person name="Lafos M."/>
            <person name="Crook M."/>
            <person name="Gross E."/>
            <person name="Simon M.F."/>
            <person name="Bueno dos Reis Junior F."/>
            <person name="Poole P.S."/>
            <person name="Venter S.N."/>
            <person name="James E.K."/>
        </authorList>
    </citation>
    <scope>NUCLEOTIDE SEQUENCE [LARGE SCALE GENOMIC DNA]</scope>
    <source>
        <strain evidence="2 3">GP25-8</strain>
    </source>
</reference>
<accession>A0A2N7WCX2</accession>
<keyword evidence="3" id="KW-1185">Reference proteome</keyword>